<dbReference type="PROSITE" id="PS51819">
    <property type="entry name" value="VOC"/>
    <property type="match status" value="1"/>
</dbReference>
<dbReference type="Gene3D" id="3.10.180.10">
    <property type="entry name" value="2,3-Dihydroxybiphenyl 1,2-Dioxygenase, domain 1"/>
    <property type="match status" value="1"/>
</dbReference>
<reference evidence="3" key="1">
    <citation type="submission" date="2016-06" db="EMBL/GenBank/DDBJ databases">
        <title>De novo assembly and RNA-Seq shows season-dependent expression and editing in black bear kidneys.</title>
        <authorList>
            <person name="Korstanje R."/>
            <person name="Srivastava A."/>
            <person name="Sarsani V.K."/>
            <person name="Sheehan S.M."/>
            <person name="Seger R.L."/>
            <person name="Barter M.E."/>
            <person name="Lindqvist C."/>
            <person name="Brody L.C."/>
            <person name="Mullikin J.C."/>
        </authorList>
    </citation>
    <scope>NUCLEOTIDE SEQUENCE [LARGE SCALE GENOMIC DNA]</scope>
</reference>
<dbReference type="InterPro" id="IPR029068">
    <property type="entry name" value="Glyas_Bleomycin-R_OHBP_Dase"/>
</dbReference>
<reference evidence="2" key="3">
    <citation type="submission" date="2025-09" db="UniProtKB">
        <authorList>
            <consortium name="Ensembl"/>
        </authorList>
    </citation>
    <scope>IDENTIFICATION</scope>
</reference>
<accession>A0A452REI7</accession>
<dbReference type="InterPro" id="IPR043193">
    <property type="entry name" value="GLOD4"/>
</dbReference>
<evidence type="ECO:0000313" key="2">
    <source>
        <dbReference type="Ensembl" id="ENSUAMP00000017206.1"/>
    </source>
</evidence>
<protein>
    <recommendedName>
        <fullName evidence="1">VOC domain-containing protein</fullName>
    </recommendedName>
</protein>
<dbReference type="SUPFAM" id="SSF54593">
    <property type="entry name" value="Glyoxalase/Bleomycin resistance protein/Dihydroxybiphenyl dioxygenase"/>
    <property type="match status" value="1"/>
</dbReference>
<evidence type="ECO:0000259" key="1">
    <source>
        <dbReference type="PROSITE" id="PS51819"/>
    </source>
</evidence>
<dbReference type="Proteomes" id="UP000291022">
    <property type="component" value="Unassembled WGS sequence"/>
</dbReference>
<keyword evidence="3" id="KW-1185">Reference proteome</keyword>
<proteinExistence type="predicted"/>
<name>A0A452REI7_URSAM</name>
<dbReference type="OMA" id="WHEESEE"/>
<dbReference type="PANTHER" id="PTHR46466">
    <property type="entry name" value="GLYOXALASE DOMAIN-CONTAINING PROTEIN 4"/>
    <property type="match status" value="1"/>
</dbReference>
<feature type="domain" description="VOC" evidence="1">
    <location>
        <begin position="5"/>
        <end position="103"/>
    </location>
</feature>
<reference evidence="2" key="2">
    <citation type="submission" date="2025-08" db="UniProtKB">
        <authorList>
            <consortium name="Ensembl"/>
        </authorList>
    </citation>
    <scope>IDENTIFICATION</scope>
</reference>
<dbReference type="AlphaFoldDB" id="A0A452REI7"/>
<dbReference type="InterPro" id="IPR037523">
    <property type="entry name" value="VOC_core"/>
</dbReference>
<organism evidence="2 3">
    <name type="scientific">Ursus americanus</name>
    <name type="common">American black bear</name>
    <name type="synonym">Euarctos americanus</name>
    <dbReference type="NCBI Taxonomy" id="9643"/>
    <lineage>
        <taxon>Eukaryota</taxon>
        <taxon>Metazoa</taxon>
        <taxon>Chordata</taxon>
        <taxon>Craniata</taxon>
        <taxon>Vertebrata</taxon>
        <taxon>Euteleostomi</taxon>
        <taxon>Mammalia</taxon>
        <taxon>Eutheria</taxon>
        <taxon>Laurasiatheria</taxon>
        <taxon>Carnivora</taxon>
        <taxon>Caniformia</taxon>
        <taxon>Ursidae</taxon>
        <taxon>Ursus</taxon>
    </lineage>
</organism>
<dbReference type="Ensembl" id="ENSUAMT00000019250.1">
    <property type="protein sequence ID" value="ENSUAMP00000017206.1"/>
    <property type="gene ID" value="ENSUAMG00000013655.1"/>
</dbReference>
<sequence>MATRRALHFVFKVGNRFQTARFFRDVLGMKILRHEEFEEGCKAACNGVSHSLLARLSAMPGSWSGHSVKLQKVFLKPRPQEDISSICRITVHLSQVIIPGLLI</sequence>
<evidence type="ECO:0000313" key="3">
    <source>
        <dbReference type="Proteomes" id="UP000291022"/>
    </source>
</evidence>
<dbReference type="STRING" id="9643.ENSUAMP00000017206"/>
<dbReference type="PANTHER" id="PTHR46466:SF1">
    <property type="entry name" value="GLYOXALASE DOMAIN-CONTAINING PROTEIN 4"/>
    <property type="match status" value="1"/>
</dbReference>
<dbReference type="GeneTree" id="ENSGT00940000179359"/>